<dbReference type="SUPFAM" id="SSF53474">
    <property type="entry name" value="alpha/beta-Hydrolases"/>
    <property type="match status" value="1"/>
</dbReference>
<protein>
    <recommendedName>
        <fullName evidence="2">Serine aminopeptidase S33 domain-containing protein</fullName>
    </recommendedName>
</protein>
<organism evidence="3">
    <name type="scientific">marine metagenome</name>
    <dbReference type="NCBI Taxonomy" id="408172"/>
    <lineage>
        <taxon>unclassified sequences</taxon>
        <taxon>metagenomes</taxon>
        <taxon>ecological metagenomes</taxon>
    </lineage>
</organism>
<dbReference type="PRINTS" id="PR00111">
    <property type="entry name" value="ABHYDROLASE"/>
</dbReference>
<proteinExistence type="predicted"/>
<evidence type="ECO:0000313" key="3">
    <source>
        <dbReference type="EMBL" id="SVD08782.1"/>
    </source>
</evidence>
<dbReference type="EMBL" id="UINC01128798">
    <property type="protein sequence ID" value="SVD08782.1"/>
    <property type="molecule type" value="Genomic_DNA"/>
</dbReference>
<dbReference type="GO" id="GO:0016787">
    <property type="term" value="F:hydrolase activity"/>
    <property type="evidence" value="ECO:0007669"/>
    <property type="project" value="UniProtKB-KW"/>
</dbReference>
<dbReference type="PANTHER" id="PTHR43798">
    <property type="entry name" value="MONOACYLGLYCEROL LIPASE"/>
    <property type="match status" value="1"/>
</dbReference>
<dbReference type="InterPro" id="IPR029058">
    <property type="entry name" value="AB_hydrolase_fold"/>
</dbReference>
<dbReference type="InterPro" id="IPR022742">
    <property type="entry name" value="Hydrolase_4"/>
</dbReference>
<dbReference type="PANTHER" id="PTHR43798:SF31">
    <property type="entry name" value="AB HYDROLASE SUPERFAMILY PROTEIN YCLE"/>
    <property type="match status" value="1"/>
</dbReference>
<dbReference type="InterPro" id="IPR000073">
    <property type="entry name" value="AB_hydrolase_1"/>
</dbReference>
<evidence type="ECO:0000256" key="1">
    <source>
        <dbReference type="ARBA" id="ARBA00022801"/>
    </source>
</evidence>
<evidence type="ECO:0000259" key="2">
    <source>
        <dbReference type="Pfam" id="PF12146"/>
    </source>
</evidence>
<dbReference type="InterPro" id="IPR000639">
    <property type="entry name" value="Epox_hydrolase-like"/>
</dbReference>
<feature type="domain" description="Serine aminopeptidase S33" evidence="2">
    <location>
        <begin position="28"/>
        <end position="265"/>
    </location>
</feature>
<dbReference type="Pfam" id="PF12146">
    <property type="entry name" value="Hydrolase_4"/>
    <property type="match status" value="1"/>
</dbReference>
<feature type="non-terminal residue" evidence="3">
    <location>
        <position position="1"/>
    </location>
</feature>
<dbReference type="InterPro" id="IPR050266">
    <property type="entry name" value="AB_hydrolase_sf"/>
</dbReference>
<name>A0A382SGS5_9ZZZZ</name>
<dbReference type="PRINTS" id="PR00412">
    <property type="entry name" value="EPOXHYDRLASE"/>
</dbReference>
<reference evidence="3" key="1">
    <citation type="submission" date="2018-05" db="EMBL/GenBank/DDBJ databases">
        <authorList>
            <person name="Lanie J.A."/>
            <person name="Ng W.-L."/>
            <person name="Kazmierczak K.M."/>
            <person name="Andrzejewski T.M."/>
            <person name="Davidsen T.M."/>
            <person name="Wayne K.J."/>
            <person name="Tettelin H."/>
            <person name="Glass J.I."/>
            <person name="Rusch D."/>
            <person name="Podicherti R."/>
            <person name="Tsui H.-C.T."/>
            <person name="Winkler M.E."/>
        </authorList>
    </citation>
    <scope>NUCLEOTIDE SEQUENCE</scope>
</reference>
<dbReference type="AlphaFoldDB" id="A0A382SGS5"/>
<dbReference type="Gene3D" id="3.40.50.1820">
    <property type="entry name" value="alpha/beta hydrolase"/>
    <property type="match status" value="1"/>
</dbReference>
<gene>
    <name evidence="3" type="ORF">METZ01_LOCUS361636</name>
</gene>
<accession>A0A382SGS5</accession>
<keyword evidence="1" id="KW-0378">Hydrolase</keyword>
<dbReference type="GO" id="GO:0016020">
    <property type="term" value="C:membrane"/>
    <property type="evidence" value="ECO:0007669"/>
    <property type="project" value="TreeGrafter"/>
</dbReference>
<sequence>GKFIRTYHLNNNSNKQFYFSHANGFNGQTYQSLLKNISKEFRISTYDMRGHGDSKLEANPKKLESLHCFRDDLIFLLEKLNSPAVLSGHSLGGTTSWLVALSRPDLVEKLVLVDPVILPLQYILGYRLLDFFNLAHFANPLAKNTLIRRNNWNSKKEAYNYFANKKLFSRVSKEALNDYVTHGLKNNKNNDLILKCNPKWESACFRLTTREVWKNVKSLKMPIKIILTPKSVVCNKNTQKKIKKLAPQTEIVFIENTTHMLPLEKTLEVSNEINKFL</sequence>